<evidence type="ECO:0000256" key="5">
    <source>
        <dbReference type="ARBA" id="ARBA00022692"/>
    </source>
</evidence>
<dbReference type="PANTHER" id="PTHR13038:SF10">
    <property type="entry name" value="AUTOPHAGY-RELATED PROTEIN 9"/>
    <property type="match status" value="1"/>
</dbReference>
<feature type="compositionally biased region" description="Basic and acidic residues" evidence="11">
    <location>
        <begin position="837"/>
        <end position="846"/>
    </location>
</feature>
<feature type="transmembrane region" description="Helical" evidence="10">
    <location>
        <begin position="369"/>
        <end position="391"/>
    </location>
</feature>
<feature type="compositionally biased region" description="Low complexity" evidence="11">
    <location>
        <begin position="653"/>
        <end position="667"/>
    </location>
</feature>
<dbReference type="Proteomes" id="UP001162480">
    <property type="component" value="Chromosome 9"/>
</dbReference>
<dbReference type="Pfam" id="PF04109">
    <property type="entry name" value="ATG9"/>
    <property type="match status" value="1"/>
</dbReference>
<feature type="transmembrane region" description="Helical" evidence="10">
    <location>
        <begin position="75"/>
        <end position="95"/>
    </location>
</feature>
<evidence type="ECO:0000256" key="4">
    <source>
        <dbReference type="ARBA" id="ARBA00022448"/>
    </source>
</evidence>
<dbReference type="GO" id="GO:0034727">
    <property type="term" value="P:piecemeal microautophagy of the nucleus"/>
    <property type="evidence" value="ECO:0007669"/>
    <property type="project" value="TreeGrafter"/>
</dbReference>
<keyword evidence="9 10" id="KW-0472">Membrane</keyword>
<evidence type="ECO:0000256" key="11">
    <source>
        <dbReference type="SAM" id="MobiDB-lite"/>
    </source>
</evidence>
<organism evidence="12 13">
    <name type="scientific">Octopus vulgaris</name>
    <name type="common">Common octopus</name>
    <dbReference type="NCBI Taxonomy" id="6645"/>
    <lineage>
        <taxon>Eukaryota</taxon>
        <taxon>Metazoa</taxon>
        <taxon>Spiralia</taxon>
        <taxon>Lophotrochozoa</taxon>
        <taxon>Mollusca</taxon>
        <taxon>Cephalopoda</taxon>
        <taxon>Coleoidea</taxon>
        <taxon>Octopodiformes</taxon>
        <taxon>Octopoda</taxon>
        <taxon>Incirrata</taxon>
        <taxon>Octopodidae</taxon>
        <taxon>Octopus</taxon>
    </lineage>
</organism>
<dbReference type="EMBL" id="OX597822">
    <property type="protein sequence ID" value="CAI9728445.1"/>
    <property type="molecule type" value="Genomic_DNA"/>
</dbReference>
<feature type="transmembrane region" description="Helical" evidence="10">
    <location>
        <begin position="128"/>
        <end position="150"/>
    </location>
</feature>
<keyword evidence="4 10" id="KW-0813">Transport</keyword>
<comment type="subcellular location">
    <subcellularLocation>
        <location evidence="1 10">Preautophagosomal structure membrane</location>
        <topology evidence="1 10">Multi-pass membrane protein</topology>
    </subcellularLocation>
</comment>
<name>A0AA36B5T5_OCTVU</name>
<keyword evidence="5 10" id="KW-0812">Transmembrane</keyword>
<feature type="region of interest" description="Disordered" evidence="11">
    <location>
        <begin position="835"/>
        <end position="855"/>
    </location>
</feature>
<evidence type="ECO:0000313" key="13">
    <source>
        <dbReference type="Proteomes" id="UP001162480"/>
    </source>
</evidence>
<comment type="similarity">
    <text evidence="2 10">Belongs to the ATG9 family.</text>
</comment>
<dbReference type="GO" id="GO:0005776">
    <property type="term" value="C:autophagosome"/>
    <property type="evidence" value="ECO:0007669"/>
    <property type="project" value="TreeGrafter"/>
</dbReference>
<comment type="function">
    <text evidence="10">Phospholipid scramblase involved in autophagy. Cycles between the preautophagosomal structure/phagophore assembly site (PAS) and the cytoplasmic vesicle pool and supplies membrane for the growing autophagosome. Lipid scramblase activity plays a key role in preautophagosomal structure/phagophore assembly by distributing the phospholipids that arrive through ATG2 from the cytoplasmic to the luminal leaflet of the bilayer, thereby driving autophagosomal membrane expansion.</text>
</comment>
<keyword evidence="6 10" id="KW-1133">Transmembrane helix</keyword>
<sequence length="855" mass="96827">MRGKESTVMTTYETGYQALGSFPEDDNDDESSPAIQILPEGGGNSWNHIQNLDDFFTRIYNYHQKNGYKCMVLDSFLQLLSIFILGSLLLCLHFVNYQLLFNYQHTGPKLTIPDLMISFHLWSSYFNFWLVALVILFVIVFLANVFKFLYNILKSLETRRFFIEALKIPSAELGNYTWHDVLCRLLEVQKEQQMCIHKQELTELDIYHRILRFKNYMIAMINKSLLPLRFRLPFVGECVFLSTALKTNIEIILFYSPWAPFDHWHLKSEYKNIHKRKDLAKRLSRQILWMAIGNFVLCPIIFGLQIMYTFFRYTELVKRDPGQLGLRRWSNYARLYLRHFNELDHEFQVRLSRGYKPAVAYMSIFTSPMFVLFAKYGSLLCGAFFAVLFALTLCDSDILDVEYVLGLLTFFGFLTATLHSMIPPEHEVYNPEVLMRAILSQIHYMPDNWKCNAHTNWVRDEFAQLFQYRFVYLIEELLSPIVTPIILFFWIRPKSLEIVDFMRNFTVDVVGVGDVCSFAQMDVKKHGNTQLLNTVKKVERTHYQQAEDSKTELSLIHFRMTNPGWKIPENGNSFLTGFREQAIRDIASLSMTPLDNPPLNPFHYLAGTGISKDSVLGGLGYYSSFGLNSIPSGQPGQSLDPLPGQGTGPQLAFPPGSQSGYSPGPQSGFPPGPQSGFSPGPQSGFSPGPHAGFSPGLQSGFSLGPLSGFSPGLQPALSVGYPSHLGNASLSINSLRARVKGAVASCEGPLFPWSSNVTGFASSGVNSDTSVVPHLQTNGLEQGLEVASVEMGLSALYIHDLNHRQSIRGIDNVDEAQSRRIWQSSPEEMRAFMTDQEINKQNEEISKQNSQSKPL</sequence>
<evidence type="ECO:0000256" key="3">
    <source>
        <dbReference type="ARBA" id="ARBA00018074"/>
    </source>
</evidence>
<feature type="region of interest" description="Disordered" evidence="11">
    <location>
        <begin position="632"/>
        <end position="697"/>
    </location>
</feature>
<protein>
    <recommendedName>
        <fullName evidence="3 10">Autophagy-related protein 9</fullName>
    </recommendedName>
</protein>
<keyword evidence="13" id="KW-1185">Reference proteome</keyword>
<evidence type="ECO:0000256" key="10">
    <source>
        <dbReference type="RuleBase" id="RU364027"/>
    </source>
</evidence>
<dbReference type="PANTHER" id="PTHR13038">
    <property type="entry name" value="APG9 AUTOPHAGY 9"/>
    <property type="match status" value="1"/>
</dbReference>
<dbReference type="GO" id="GO:0006869">
    <property type="term" value="P:lipid transport"/>
    <property type="evidence" value="ECO:0007669"/>
    <property type="project" value="UniProtKB-KW"/>
</dbReference>
<accession>A0AA36B5T5</accession>
<dbReference type="GO" id="GO:0034045">
    <property type="term" value="C:phagophore assembly site membrane"/>
    <property type="evidence" value="ECO:0007669"/>
    <property type="project" value="UniProtKB-SubCell"/>
</dbReference>
<dbReference type="AlphaFoldDB" id="A0AA36B5T5"/>
<keyword evidence="7 10" id="KW-0072">Autophagy</keyword>
<feature type="transmembrane region" description="Helical" evidence="10">
    <location>
        <begin position="403"/>
        <end position="422"/>
    </location>
</feature>
<evidence type="ECO:0000256" key="6">
    <source>
        <dbReference type="ARBA" id="ARBA00022989"/>
    </source>
</evidence>
<reference evidence="12" key="1">
    <citation type="submission" date="2023-08" db="EMBL/GenBank/DDBJ databases">
        <authorList>
            <person name="Alioto T."/>
            <person name="Alioto T."/>
            <person name="Gomez Garrido J."/>
        </authorList>
    </citation>
    <scope>NUCLEOTIDE SEQUENCE</scope>
</reference>
<dbReference type="GO" id="GO:0000422">
    <property type="term" value="P:autophagy of mitochondrion"/>
    <property type="evidence" value="ECO:0007669"/>
    <property type="project" value="TreeGrafter"/>
</dbReference>
<keyword evidence="8 10" id="KW-0445">Lipid transport</keyword>
<dbReference type="GO" id="GO:0061709">
    <property type="term" value="P:reticulophagy"/>
    <property type="evidence" value="ECO:0007669"/>
    <property type="project" value="TreeGrafter"/>
</dbReference>
<feature type="compositionally biased region" description="Low complexity" evidence="11">
    <location>
        <begin position="674"/>
        <end position="697"/>
    </location>
</feature>
<dbReference type="GO" id="GO:0034497">
    <property type="term" value="P:protein localization to phagophore assembly site"/>
    <property type="evidence" value="ECO:0007669"/>
    <property type="project" value="TreeGrafter"/>
</dbReference>
<evidence type="ECO:0000256" key="2">
    <source>
        <dbReference type="ARBA" id="ARBA00006185"/>
    </source>
</evidence>
<gene>
    <name evidence="12" type="ORF">OCTVUL_1B004289</name>
</gene>
<dbReference type="InterPro" id="IPR007241">
    <property type="entry name" value="Autophagy-rel_prot_9"/>
</dbReference>
<evidence type="ECO:0000313" key="12">
    <source>
        <dbReference type="EMBL" id="CAI9728445.1"/>
    </source>
</evidence>
<evidence type="ECO:0000256" key="1">
    <source>
        <dbReference type="ARBA" id="ARBA00004511"/>
    </source>
</evidence>
<proteinExistence type="inferred from homology"/>
<evidence type="ECO:0000256" key="7">
    <source>
        <dbReference type="ARBA" id="ARBA00023006"/>
    </source>
</evidence>
<evidence type="ECO:0000256" key="9">
    <source>
        <dbReference type="ARBA" id="ARBA00023136"/>
    </source>
</evidence>
<feature type="transmembrane region" description="Helical" evidence="10">
    <location>
        <begin position="287"/>
        <end position="311"/>
    </location>
</feature>
<evidence type="ECO:0000256" key="8">
    <source>
        <dbReference type="ARBA" id="ARBA00023055"/>
    </source>
</evidence>